<evidence type="ECO:0000259" key="1">
    <source>
        <dbReference type="Pfam" id="PF07195"/>
    </source>
</evidence>
<dbReference type="GO" id="GO:0071973">
    <property type="term" value="P:bacterial-type flagellum-dependent cell motility"/>
    <property type="evidence" value="ECO:0007669"/>
    <property type="project" value="TreeGrafter"/>
</dbReference>
<protein>
    <submittedName>
        <fullName evidence="2">Flagellar hook-associated protein 2</fullName>
    </submittedName>
</protein>
<feature type="domain" description="Flagellar hook-associated protein 2 C-terminal" evidence="1">
    <location>
        <begin position="1"/>
        <end position="151"/>
    </location>
</feature>
<dbReference type="Pfam" id="PF07195">
    <property type="entry name" value="FliD_C"/>
    <property type="match status" value="1"/>
</dbReference>
<comment type="caution">
    <text evidence="2">The sequence shown here is derived from an EMBL/GenBank/DDBJ whole genome shotgun (WGS) entry which is preliminary data.</text>
</comment>
<keyword evidence="2" id="KW-0969">Cilium</keyword>
<dbReference type="AlphaFoldDB" id="A0A644ZG11"/>
<dbReference type="PANTHER" id="PTHR30288:SF0">
    <property type="entry name" value="FLAGELLAR HOOK-ASSOCIATED PROTEIN 2"/>
    <property type="match status" value="1"/>
</dbReference>
<dbReference type="GO" id="GO:0009421">
    <property type="term" value="C:bacterial-type flagellum filament cap"/>
    <property type="evidence" value="ECO:0007669"/>
    <property type="project" value="InterPro"/>
</dbReference>
<dbReference type="InterPro" id="IPR010809">
    <property type="entry name" value="FliD_C"/>
</dbReference>
<accession>A0A644ZG11</accession>
<organism evidence="2">
    <name type="scientific">bioreactor metagenome</name>
    <dbReference type="NCBI Taxonomy" id="1076179"/>
    <lineage>
        <taxon>unclassified sequences</taxon>
        <taxon>metagenomes</taxon>
        <taxon>ecological metagenomes</taxon>
    </lineage>
</organism>
<sequence>MRLNFANPVQGLSGKYKSAADIGISTSSYVDSDGGINSEISNGGKIYVDEDKLRKALEEDPDIVYKIFGTSGETNSTQGVATRLYNQLYDSMKSIKDVAGYPDSTDVTSSLAKQLEDFDDRLYSMTDRLQQMEDRYYKQFDAMETALSKLTQQSSWLSQQFSG</sequence>
<proteinExistence type="predicted"/>
<dbReference type="GO" id="GO:0007155">
    <property type="term" value="P:cell adhesion"/>
    <property type="evidence" value="ECO:0007669"/>
    <property type="project" value="InterPro"/>
</dbReference>
<evidence type="ECO:0000313" key="2">
    <source>
        <dbReference type="EMBL" id="MPM38831.1"/>
    </source>
</evidence>
<keyword evidence="2" id="KW-0966">Cell projection</keyword>
<name>A0A644ZG11_9ZZZZ</name>
<keyword evidence="2" id="KW-0282">Flagellum</keyword>
<gene>
    <name evidence="2" type="primary">fliD_5</name>
    <name evidence="2" type="ORF">SDC9_85461</name>
</gene>
<dbReference type="EMBL" id="VSSQ01008422">
    <property type="protein sequence ID" value="MPM38831.1"/>
    <property type="molecule type" value="Genomic_DNA"/>
</dbReference>
<reference evidence="2" key="1">
    <citation type="submission" date="2019-08" db="EMBL/GenBank/DDBJ databases">
        <authorList>
            <person name="Kucharzyk K."/>
            <person name="Murdoch R.W."/>
            <person name="Higgins S."/>
            <person name="Loffler F."/>
        </authorList>
    </citation>
    <scope>NUCLEOTIDE SEQUENCE</scope>
</reference>
<dbReference type="InterPro" id="IPR040026">
    <property type="entry name" value="FliD"/>
</dbReference>
<dbReference type="PANTHER" id="PTHR30288">
    <property type="entry name" value="FLAGELLAR CAP/ASSEMBLY PROTEIN FLID"/>
    <property type="match status" value="1"/>
</dbReference>